<evidence type="ECO:0000313" key="1">
    <source>
        <dbReference type="EMBL" id="MBB3231252.1"/>
    </source>
</evidence>
<keyword evidence="2" id="KW-1185">Reference proteome</keyword>
<dbReference type="AlphaFoldDB" id="A0A7W5HL84"/>
<reference evidence="1 2" key="1">
    <citation type="submission" date="2020-08" db="EMBL/GenBank/DDBJ databases">
        <title>Genomic Encyclopedia of Type Strains, Phase III (KMG-III): the genomes of soil and plant-associated and newly described type strains.</title>
        <authorList>
            <person name="Whitman W."/>
        </authorList>
    </citation>
    <scope>NUCLEOTIDE SEQUENCE [LARGE SCALE GENOMIC DNA]</scope>
    <source>
        <strain evidence="1 2">CECT 7744</strain>
    </source>
</reference>
<organism evidence="1 2">
    <name type="scientific">Halomonas stenophila</name>
    <dbReference type="NCBI Taxonomy" id="795312"/>
    <lineage>
        <taxon>Bacteria</taxon>
        <taxon>Pseudomonadati</taxon>
        <taxon>Pseudomonadota</taxon>
        <taxon>Gammaproteobacteria</taxon>
        <taxon>Oceanospirillales</taxon>
        <taxon>Halomonadaceae</taxon>
        <taxon>Halomonas</taxon>
    </lineage>
</organism>
<accession>A0A7W5HL84</accession>
<gene>
    <name evidence="1" type="ORF">FHR97_002107</name>
</gene>
<protein>
    <recommendedName>
        <fullName evidence="3">DUF3541 domain-containing protein</fullName>
    </recommendedName>
</protein>
<proteinExistence type="predicted"/>
<evidence type="ECO:0000313" key="2">
    <source>
        <dbReference type="Proteomes" id="UP000518892"/>
    </source>
</evidence>
<sequence length="353" mass="39918">MSRVLHRPSLLWLWVLALLVGCALEGRTTALPPADVAAEIRANYEQALPTLPAGKQRHYAQRLYRLTGDDRYLPLNRAYGQRLLTSLREEIDGLAESGHAARRAREKVADYPTRSLKQQRRKRMLGEWGEIGYAKSLAFQLTQASYHGLLDAQHLPGYRRALAYLEGVDFRPFLTDPGVMEIYAAQVANLVYYLHHLGVADLREPVIAAFRRHYPPERDGALSRASFRNKIYGMTHFVIAASDYYQRRVSREEFDWILAYFASRLDRILAETKADIYTEVGISFLLAGREDAPAVQRLREALVGAYDPRARMVPSESGGTDLGYGEHRNVLAIMLLGWPGRLHPGPSLELSSQ</sequence>
<dbReference type="Pfam" id="PF12060">
    <property type="entry name" value="DUF3541"/>
    <property type="match status" value="1"/>
</dbReference>
<dbReference type="EMBL" id="JACHXR010000005">
    <property type="protein sequence ID" value="MBB3231252.1"/>
    <property type="molecule type" value="Genomic_DNA"/>
</dbReference>
<dbReference type="InterPro" id="IPR021928">
    <property type="entry name" value="DUF3541"/>
</dbReference>
<dbReference type="PROSITE" id="PS51257">
    <property type="entry name" value="PROKAR_LIPOPROTEIN"/>
    <property type="match status" value="1"/>
</dbReference>
<comment type="caution">
    <text evidence="1">The sequence shown here is derived from an EMBL/GenBank/DDBJ whole genome shotgun (WGS) entry which is preliminary data.</text>
</comment>
<name>A0A7W5HL84_9GAMM</name>
<evidence type="ECO:0008006" key="3">
    <source>
        <dbReference type="Google" id="ProtNLM"/>
    </source>
</evidence>
<dbReference type="Proteomes" id="UP000518892">
    <property type="component" value="Unassembled WGS sequence"/>
</dbReference>
<dbReference type="RefSeq" id="WP_183383743.1">
    <property type="nucleotide sequence ID" value="NZ_JACHXR010000005.1"/>
</dbReference>